<feature type="domain" description="Methyltransferase" evidence="2">
    <location>
        <begin position="42"/>
        <end position="136"/>
    </location>
</feature>
<dbReference type="SUPFAM" id="SSF53335">
    <property type="entry name" value="S-adenosyl-L-methionine-dependent methyltransferases"/>
    <property type="match status" value="1"/>
</dbReference>
<evidence type="ECO:0000313" key="4">
    <source>
        <dbReference type="Proteomes" id="UP001500212"/>
    </source>
</evidence>
<evidence type="ECO:0000313" key="3">
    <source>
        <dbReference type="EMBL" id="GAA4611429.1"/>
    </source>
</evidence>
<protein>
    <submittedName>
        <fullName evidence="3">Class I SAM-dependent methyltransferase</fullName>
    </submittedName>
</protein>
<reference evidence="4" key="1">
    <citation type="journal article" date="2019" name="Int. J. Syst. Evol. Microbiol.">
        <title>The Global Catalogue of Microorganisms (GCM) 10K type strain sequencing project: providing services to taxonomists for standard genome sequencing and annotation.</title>
        <authorList>
            <consortium name="The Broad Institute Genomics Platform"/>
            <consortium name="The Broad Institute Genome Sequencing Center for Infectious Disease"/>
            <person name="Wu L."/>
            <person name="Ma J."/>
        </authorList>
    </citation>
    <scope>NUCLEOTIDE SEQUENCE [LARGE SCALE GENOMIC DNA]</scope>
    <source>
        <strain evidence="4">JCM 17938</strain>
    </source>
</reference>
<dbReference type="PANTHER" id="PTHR43861">
    <property type="entry name" value="TRANS-ACONITATE 2-METHYLTRANSFERASE-RELATED"/>
    <property type="match status" value="1"/>
</dbReference>
<keyword evidence="1" id="KW-0808">Transferase</keyword>
<dbReference type="InterPro" id="IPR041698">
    <property type="entry name" value="Methyltransf_25"/>
</dbReference>
<dbReference type="RefSeq" id="WP_345358604.1">
    <property type="nucleotide sequence ID" value="NZ_BAABHJ010000017.1"/>
</dbReference>
<keyword evidence="3" id="KW-0489">Methyltransferase</keyword>
<comment type="caution">
    <text evidence="3">The sequence shown here is derived from an EMBL/GenBank/DDBJ whole genome shotgun (WGS) entry which is preliminary data.</text>
</comment>
<proteinExistence type="predicted"/>
<evidence type="ECO:0000256" key="1">
    <source>
        <dbReference type="ARBA" id="ARBA00022679"/>
    </source>
</evidence>
<dbReference type="GO" id="GO:0032259">
    <property type="term" value="P:methylation"/>
    <property type="evidence" value="ECO:0007669"/>
    <property type="project" value="UniProtKB-KW"/>
</dbReference>
<gene>
    <name evidence="3" type="ORF">GCM10023195_48370</name>
</gene>
<dbReference type="Pfam" id="PF13649">
    <property type="entry name" value="Methyltransf_25"/>
    <property type="match status" value="1"/>
</dbReference>
<name>A0ABP8TPG5_9ACTN</name>
<dbReference type="InterPro" id="IPR029063">
    <property type="entry name" value="SAM-dependent_MTases_sf"/>
</dbReference>
<dbReference type="GO" id="GO:0008168">
    <property type="term" value="F:methyltransferase activity"/>
    <property type="evidence" value="ECO:0007669"/>
    <property type="project" value="UniProtKB-KW"/>
</dbReference>
<evidence type="ECO:0000259" key="2">
    <source>
        <dbReference type="Pfam" id="PF13649"/>
    </source>
</evidence>
<keyword evidence="4" id="KW-1185">Reference proteome</keyword>
<dbReference type="CDD" id="cd02440">
    <property type="entry name" value="AdoMet_MTases"/>
    <property type="match status" value="1"/>
</dbReference>
<sequence>MPEEFGKDFWEERYAGHTHVWSGRPNPQLVAEAEDLAPGTALDAGCGEGADAIWLASRGWRVTAVDFATAALRRAREHAESLDADAAGRIDWAQADLTEWAPPEERFDLVSTHYVHLAASREAFFRRMAASVAPGGTLLIVGHHPLDLQTTIQRPPIPELFFTAEDVVAVLDPGRWDVVAADARPRPATDHDGNEVTIHDTVLRARRRP</sequence>
<dbReference type="Proteomes" id="UP001500212">
    <property type="component" value="Unassembled WGS sequence"/>
</dbReference>
<dbReference type="EMBL" id="BAABHJ010000017">
    <property type="protein sequence ID" value="GAA4611429.1"/>
    <property type="molecule type" value="Genomic_DNA"/>
</dbReference>
<accession>A0ABP8TPG5</accession>
<dbReference type="Gene3D" id="3.40.50.150">
    <property type="entry name" value="Vaccinia Virus protein VP39"/>
    <property type="match status" value="1"/>
</dbReference>
<organism evidence="3 4">
    <name type="scientific">Actinoallomurus liliacearum</name>
    <dbReference type="NCBI Taxonomy" id="1080073"/>
    <lineage>
        <taxon>Bacteria</taxon>
        <taxon>Bacillati</taxon>
        <taxon>Actinomycetota</taxon>
        <taxon>Actinomycetes</taxon>
        <taxon>Streptosporangiales</taxon>
        <taxon>Thermomonosporaceae</taxon>
        <taxon>Actinoallomurus</taxon>
    </lineage>
</organism>